<reference evidence="1 2" key="1">
    <citation type="journal article" date="2020" name="Cell">
        <title>Large-Scale Comparative Analyses of Tick Genomes Elucidate Their Genetic Diversity and Vector Capacities.</title>
        <authorList>
            <consortium name="Tick Genome and Microbiome Consortium (TIGMIC)"/>
            <person name="Jia N."/>
            <person name="Wang J."/>
            <person name="Shi W."/>
            <person name="Du L."/>
            <person name="Sun Y."/>
            <person name="Zhan W."/>
            <person name="Jiang J.F."/>
            <person name="Wang Q."/>
            <person name="Zhang B."/>
            <person name="Ji P."/>
            <person name="Bell-Sakyi L."/>
            <person name="Cui X.M."/>
            <person name="Yuan T.T."/>
            <person name="Jiang B.G."/>
            <person name="Yang W.F."/>
            <person name="Lam T.T."/>
            <person name="Chang Q.C."/>
            <person name="Ding S.J."/>
            <person name="Wang X.J."/>
            <person name="Zhu J.G."/>
            <person name="Ruan X.D."/>
            <person name="Zhao L."/>
            <person name="Wei J.T."/>
            <person name="Ye R.Z."/>
            <person name="Que T.C."/>
            <person name="Du C.H."/>
            <person name="Zhou Y.H."/>
            <person name="Cheng J.X."/>
            <person name="Dai P.F."/>
            <person name="Guo W.B."/>
            <person name="Han X.H."/>
            <person name="Huang E.J."/>
            <person name="Li L.F."/>
            <person name="Wei W."/>
            <person name="Gao Y.C."/>
            <person name="Liu J.Z."/>
            <person name="Shao H.Z."/>
            <person name="Wang X."/>
            <person name="Wang C.C."/>
            <person name="Yang T.C."/>
            <person name="Huo Q.B."/>
            <person name="Li W."/>
            <person name="Chen H.Y."/>
            <person name="Chen S.E."/>
            <person name="Zhou L.G."/>
            <person name="Ni X.B."/>
            <person name="Tian J.H."/>
            <person name="Sheng Y."/>
            <person name="Liu T."/>
            <person name="Pan Y.S."/>
            <person name="Xia L.Y."/>
            <person name="Li J."/>
            <person name="Zhao F."/>
            <person name="Cao W.C."/>
        </authorList>
    </citation>
    <scope>NUCLEOTIDE SEQUENCE [LARGE SCALE GENOMIC DNA]</scope>
    <source>
        <strain evidence="1">HaeL-2018</strain>
    </source>
</reference>
<gene>
    <name evidence="1" type="ORF">HPB48_015754</name>
</gene>
<keyword evidence="2" id="KW-1185">Reference proteome</keyword>
<dbReference type="Proteomes" id="UP000821853">
    <property type="component" value="Chromosome 9"/>
</dbReference>
<proteinExistence type="predicted"/>
<dbReference type="AlphaFoldDB" id="A0A9J6H6E8"/>
<dbReference type="VEuPathDB" id="VectorBase:HLOH_059715"/>
<evidence type="ECO:0000313" key="1">
    <source>
        <dbReference type="EMBL" id="KAH9382292.1"/>
    </source>
</evidence>
<sequence>MATNTLAFYCGFLPLGNCELFFREATLKKGKLLVKHVFAVEEIIQADEHRLNAKCVSQVQDNVVYDVRLKCPWPPPGSGCPDTTSLTAEEAEWLERLL</sequence>
<comment type="caution">
    <text evidence="1">The sequence shown here is derived from an EMBL/GenBank/DDBJ whole genome shotgun (WGS) entry which is preliminary data.</text>
</comment>
<name>A0A9J6H6E8_HAELO</name>
<protein>
    <submittedName>
        <fullName evidence="1">Uncharacterized protein</fullName>
    </submittedName>
</protein>
<accession>A0A9J6H6E8</accession>
<dbReference type="EMBL" id="JABSTR010000011">
    <property type="protein sequence ID" value="KAH9382292.1"/>
    <property type="molecule type" value="Genomic_DNA"/>
</dbReference>
<evidence type="ECO:0000313" key="2">
    <source>
        <dbReference type="Proteomes" id="UP000821853"/>
    </source>
</evidence>
<organism evidence="1 2">
    <name type="scientific">Haemaphysalis longicornis</name>
    <name type="common">Bush tick</name>
    <dbReference type="NCBI Taxonomy" id="44386"/>
    <lineage>
        <taxon>Eukaryota</taxon>
        <taxon>Metazoa</taxon>
        <taxon>Ecdysozoa</taxon>
        <taxon>Arthropoda</taxon>
        <taxon>Chelicerata</taxon>
        <taxon>Arachnida</taxon>
        <taxon>Acari</taxon>
        <taxon>Parasitiformes</taxon>
        <taxon>Ixodida</taxon>
        <taxon>Ixodoidea</taxon>
        <taxon>Ixodidae</taxon>
        <taxon>Haemaphysalinae</taxon>
        <taxon>Haemaphysalis</taxon>
    </lineage>
</organism>
<dbReference type="OrthoDB" id="6499419at2759"/>